<evidence type="ECO:0000256" key="2">
    <source>
        <dbReference type="ARBA" id="ARBA00011897"/>
    </source>
</evidence>
<dbReference type="Gene3D" id="3.40.50.1820">
    <property type="entry name" value="alpha/beta hydrolase"/>
    <property type="match status" value="1"/>
</dbReference>
<comment type="catalytic activity">
    <reaction evidence="1">
        <text>Hydrolysis of Pro-|-Xaa &gt;&gt; Ala-|-Xaa in oligopeptides.</text>
        <dbReference type="EC" id="3.4.21.26"/>
    </reaction>
</comment>
<evidence type="ECO:0000256" key="6">
    <source>
        <dbReference type="SAM" id="SignalP"/>
    </source>
</evidence>
<feature type="signal peptide" evidence="6">
    <location>
        <begin position="1"/>
        <end position="23"/>
    </location>
</feature>
<keyword evidence="4" id="KW-0378">Hydrolase</keyword>
<dbReference type="EC" id="3.4.21.26" evidence="2"/>
<dbReference type="GO" id="GO:0070012">
    <property type="term" value="F:oligopeptidase activity"/>
    <property type="evidence" value="ECO:0007669"/>
    <property type="project" value="TreeGrafter"/>
</dbReference>
<evidence type="ECO:0000256" key="1">
    <source>
        <dbReference type="ARBA" id="ARBA00001070"/>
    </source>
</evidence>
<keyword evidence="10" id="KW-1185">Reference proteome</keyword>
<evidence type="ECO:0000256" key="3">
    <source>
        <dbReference type="ARBA" id="ARBA00022670"/>
    </source>
</evidence>
<evidence type="ECO:0000256" key="4">
    <source>
        <dbReference type="ARBA" id="ARBA00022801"/>
    </source>
</evidence>
<dbReference type="GO" id="GO:0006508">
    <property type="term" value="P:proteolysis"/>
    <property type="evidence" value="ECO:0007669"/>
    <property type="project" value="UniProtKB-KW"/>
</dbReference>
<dbReference type="AlphaFoldDB" id="A0A4R5TMC0"/>
<accession>A0A4R5TMC0</accession>
<keyword evidence="5" id="KW-0720">Serine protease</keyword>
<dbReference type="PANTHER" id="PTHR42881">
    <property type="entry name" value="PROLYL ENDOPEPTIDASE"/>
    <property type="match status" value="1"/>
</dbReference>
<evidence type="ECO:0000259" key="7">
    <source>
        <dbReference type="Pfam" id="PF00326"/>
    </source>
</evidence>
<dbReference type="InterPro" id="IPR029058">
    <property type="entry name" value="AB_hydrolase_fold"/>
</dbReference>
<feature type="domain" description="Peptidase S9A N-terminal" evidence="8">
    <location>
        <begin position="25"/>
        <end position="423"/>
    </location>
</feature>
<comment type="caution">
    <text evidence="9">The sequence shown here is derived from an EMBL/GenBank/DDBJ whole genome shotgun (WGS) entry which is preliminary data.</text>
</comment>
<dbReference type="GO" id="GO:0005829">
    <property type="term" value="C:cytosol"/>
    <property type="evidence" value="ECO:0007669"/>
    <property type="project" value="TreeGrafter"/>
</dbReference>
<dbReference type="Pfam" id="PF00326">
    <property type="entry name" value="Peptidase_S9"/>
    <property type="match status" value="1"/>
</dbReference>
<dbReference type="Gene3D" id="2.130.10.120">
    <property type="entry name" value="Prolyl oligopeptidase, N-terminal domain"/>
    <property type="match status" value="1"/>
</dbReference>
<dbReference type="InterPro" id="IPR002470">
    <property type="entry name" value="Peptidase_S9A"/>
</dbReference>
<dbReference type="SUPFAM" id="SSF50993">
    <property type="entry name" value="Peptidase/esterase 'gauge' domain"/>
    <property type="match status" value="1"/>
</dbReference>
<evidence type="ECO:0000259" key="8">
    <source>
        <dbReference type="Pfam" id="PF02897"/>
    </source>
</evidence>
<gene>
    <name evidence="9" type="ORF">E2F46_09690</name>
</gene>
<dbReference type="PRINTS" id="PR00862">
    <property type="entry name" value="PROLIGOPTASE"/>
</dbReference>
<dbReference type="GO" id="GO:0004252">
    <property type="term" value="F:serine-type endopeptidase activity"/>
    <property type="evidence" value="ECO:0007669"/>
    <property type="project" value="UniProtKB-EC"/>
</dbReference>
<dbReference type="RefSeq" id="WP_133321890.1">
    <property type="nucleotide sequence ID" value="NZ_SMTF01000006.1"/>
</dbReference>
<dbReference type="InterPro" id="IPR051167">
    <property type="entry name" value="Prolyl_oligopep/macrocyclase"/>
</dbReference>
<dbReference type="Proteomes" id="UP000294796">
    <property type="component" value="Unassembled WGS sequence"/>
</dbReference>
<dbReference type="OrthoDB" id="9801421at2"/>
<evidence type="ECO:0000313" key="10">
    <source>
        <dbReference type="Proteomes" id="UP000294796"/>
    </source>
</evidence>
<keyword evidence="6" id="KW-0732">Signal</keyword>
<reference evidence="9 10" key="1">
    <citation type="submission" date="2019-03" db="EMBL/GenBank/DDBJ databases">
        <title>Luteimonas zhaokaii sp.nov., isolated from the rectal contents of Plateau pika in Yushu, Qinghai Province, China.</title>
        <authorList>
            <person name="Zhang G."/>
        </authorList>
    </citation>
    <scope>NUCLEOTIDE SEQUENCE [LARGE SCALE GENOMIC DNA]</scope>
    <source>
        <strain evidence="9 10">B9</strain>
    </source>
</reference>
<feature type="chain" id="PRO_5020497287" description="prolyl oligopeptidase" evidence="6">
    <location>
        <begin position="24"/>
        <end position="714"/>
    </location>
</feature>
<feature type="domain" description="Peptidase S9 prolyl oligopeptidase catalytic" evidence="7">
    <location>
        <begin position="488"/>
        <end position="698"/>
    </location>
</feature>
<keyword evidence="3" id="KW-0645">Protease</keyword>
<dbReference type="PANTHER" id="PTHR42881:SF2">
    <property type="entry name" value="PROLYL ENDOPEPTIDASE"/>
    <property type="match status" value="1"/>
</dbReference>
<dbReference type="EMBL" id="SMTF01000006">
    <property type="protein sequence ID" value="TDK23793.1"/>
    <property type="molecule type" value="Genomic_DNA"/>
</dbReference>
<organism evidence="9 10">
    <name type="scientific">Luteimonas aestuarii</name>
    <dbReference type="NCBI Taxonomy" id="453837"/>
    <lineage>
        <taxon>Bacteria</taxon>
        <taxon>Pseudomonadati</taxon>
        <taxon>Pseudomonadota</taxon>
        <taxon>Gammaproteobacteria</taxon>
        <taxon>Lysobacterales</taxon>
        <taxon>Lysobacteraceae</taxon>
        <taxon>Luteimonas</taxon>
    </lineage>
</organism>
<proteinExistence type="predicted"/>
<dbReference type="InterPro" id="IPR001375">
    <property type="entry name" value="Peptidase_S9_cat"/>
</dbReference>
<dbReference type="Pfam" id="PF02897">
    <property type="entry name" value="Peptidase_S9_N"/>
    <property type="match status" value="1"/>
</dbReference>
<protein>
    <recommendedName>
        <fullName evidence="2">prolyl oligopeptidase</fullName>
        <ecNumber evidence="2">3.4.21.26</ecNumber>
    </recommendedName>
</protein>
<evidence type="ECO:0000256" key="5">
    <source>
        <dbReference type="ARBA" id="ARBA00022825"/>
    </source>
</evidence>
<dbReference type="SUPFAM" id="SSF53474">
    <property type="entry name" value="alpha/beta-Hydrolases"/>
    <property type="match status" value="1"/>
</dbReference>
<evidence type="ECO:0000313" key="9">
    <source>
        <dbReference type="EMBL" id="TDK23793.1"/>
    </source>
</evidence>
<dbReference type="InterPro" id="IPR023302">
    <property type="entry name" value="Pept_S9A_N"/>
</dbReference>
<sequence>MLDFRPSRSLWLCALLIPCVSLGQPPAAKVEPVVDDYYGTQVTDPYRWMESGKDPDWLPWLKAQGGHTQAVFAALPGRAALLADVAARSGELSSVGMAELAGGRVFHEIRAAGEQDTKLMLREADGRIRVLFDPGTMQGDGDQVLDRWMAAPDGRHVLVAVSKRGTEHSTLRVLDVDSGALLDVAIPHAMGLSWTGDSRGFSYLKFVGEPGTPSYFVNNEPRLHALGSPGDDVVLARRGEAGLQAVPEQFLLVVFEPSSDTALAIVRDGRSEAAVYRADADATMRGQPQWTLVAGFDDVVVDMGLAGDRLYLTSKKNASGGRILQTSASAPDLANARALPLPGEPVIESILSTGGGLLVRTIDGASSGLWRVREDGAAEQVALPFAGSVPWVHGTAASGDVLVAMTGWFTPNTVYRLDLDGGDAHDLALVPPPPFDTTGYEARRRVAIARDGVQVPYTLVMKKDATPDATTPVLLEAYGSYGYPASPRFNARMLAFLDRGGVYAVANVRGGGEFGRDWHYAGKAATKANTWRDAIDVAETLVADRIGSPATMTLLGTSAGGVMLGGAINERPDLFSGAIANVGFMNPIRYVSEQNYADIEEWGGPITDAQSFRTMYDLDPYQHIREGVDYPATLVVSGLNDPRAATFHSAKYAARLAAATASAEPVLLRIDFEAGHGMGSSRRQLDEVWTDIYAFALWQGGMREFQPGAATTVP</sequence>
<name>A0A4R5TMC0_9GAMM</name>